<sequence>MNKLIKCGLAAVLAAGMGALSSIFPVQRTYAQTTTATTFIDKYKSDVKKASSKYNLYGSVMMAQAALESSWGQSQLTTQANNFFGIKGAYNGQSVSMSTVEYNSNGQMVNTTANFKKYPTAYSSFADNGATLRNGTSWDPKYYSGSWKENAENYAAAANALTGKYATAPNYGTSLINLIQTYGLDQVFGEASATSSSAASSSSSSTSSTSSSSNTTSTATSASPLATVKYYHSSGSDQATLSGKYKKYYVYNHIKGASRSEKKYTWQSLGVKKPVSVYLDMRGVKQGTSGSWYRLRFYQNTKAKKFWVYSSALKFAPTYYGTTSGRLTPNLKSNQAIYNHVSGTPQLSKTVTKVKALKATKTGYSVDKTALQSSKSGPILWYRVALGKKKGWIKGAAVTSYPASVAIANANLTKVIVKGTDSALLFDQAVKTGNMQKHYKLAQTSLKVGTKVVADKIGFKIQDHSIWYRITIPGTHNKYWISSKSLS</sequence>
<comment type="similarity">
    <text evidence="1">Belongs to the glycosyl hydrolase 73 family.</text>
</comment>
<dbReference type="Proteomes" id="UP000604765">
    <property type="component" value="Unassembled WGS sequence"/>
</dbReference>
<dbReference type="PANTHER" id="PTHR33308:SF9">
    <property type="entry name" value="PEPTIDOGLYCAN HYDROLASE FLGJ"/>
    <property type="match status" value="1"/>
</dbReference>
<dbReference type="PRINTS" id="PR01002">
    <property type="entry name" value="FLGFLGJ"/>
</dbReference>
<keyword evidence="7" id="KW-1185">Reference proteome</keyword>
<gene>
    <name evidence="6" type="ORF">YK48G_25400</name>
</gene>
<evidence type="ECO:0000256" key="3">
    <source>
        <dbReference type="SAM" id="MobiDB-lite"/>
    </source>
</evidence>
<feature type="domain" description="Mannosyl-glycoprotein endo-beta-N-acetylglucosamidase-like" evidence="5">
    <location>
        <begin position="27"/>
        <end position="192"/>
    </location>
</feature>
<dbReference type="EMBL" id="BNJR01000021">
    <property type="protein sequence ID" value="GHP15115.1"/>
    <property type="molecule type" value="Genomic_DNA"/>
</dbReference>
<feature type="region of interest" description="Disordered" evidence="3">
    <location>
        <begin position="196"/>
        <end position="219"/>
    </location>
</feature>
<protein>
    <recommendedName>
        <fullName evidence="5">Mannosyl-glycoprotein endo-beta-N-acetylglucosamidase-like domain-containing protein</fullName>
    </recommendedName>
</protein>
<organism evidence="6 7">
    <name type="scientific">Lentilactobacillus fungorum</name>
    <dbReference type="NCBI Taxonomy" id="2201250"/>
    <lineage>
        <taxon>Bacteria</taxon>
        <taxon>Bacillati</taxon>
        <taxon>Bacillota</taxon>
        <taxon>Bacilli</taxon>
        <taxon>Lactobacillales</taxon>
        <taxon>Lactobacillaceae</taxon>
        <taxon>Lentilactobacillus</taxon>
    </lineage>
</organism>
<evidence type="ECO:0000256" key="4">
    <source>
        <dbReference type="SAM" id="SignalP"/>
    </source>
</evidence>
<proteinExistence type="inferred from homology"/>
<dbReference type="Gene3D" id="1.10.530.10">
    <property type="match status" value="1"/>
</dbReference>
<evidence type="ECO:0000313" key="7">
    <source>
        <dbReference type="Proteomes" id="UP000604765"/>
    </source>
</evidence>
<comment type="caution">
    <text evidence="6">The sequence shown here is derived from an EMBL/GenBank/DDBJ whole genome shotgun (WGS) entry which is preliminary data.</text>
</comment>
<evidence type="ECO:0000256" key="2">
    <source>
        <dbReference type="ARBA" id="ARBA00022801"/>
    </source>
</evidence>
<keyword evidence="4" id="KW-0732">Signal</keyword>
<dbReference type="Gene3D" id="4.10.80.30">
    <property type="entry name" value="DNA polymerase, domain 6"/>
    <property type="match status" value="1"/>
</dbReference>
<evidence type="ECO:0000259" key="5">
    <source>
        <dbReference type="SMART" id="SM00047"/>
    </source>
</evidence>
<name>A0ABQ3W1Q3_9LACO</name>
<dbReference type="InterPro" id="IPR051056">
    <property type="entry name" value="Glycosyl_Hydrolase_73"/>
</dbReference>
<feature type="chain" id="PRO_5045400617" description="Mannosyl-glycoprotein endo-beta-N-acetylglucosamidase-like domain-containing protein" evidence="4">
    <location>
        <begin position="22"/>
        <end position="487"/>
    </location>
</feature>
<feature type="signal peptide" evidence="4">
    <location>
        <begin position="1"/>
        <end position="21"/>
    </location>
</feature>
<dbReference type="SMART" id="SM00047">
    <property type="entry name" value="LYZ2"/>
    <property type="match status" value="1"/>
</dbReference>
<accession>A0ABQ3W1Q3</accession>
<dbReference type="PANTHER" id="PTHR33308">
    <property type="entry name" value="PEPTIDOGLYCAN HYDROLASE FLGJ"/>
    <property type="match status" value="1"/>
</dbReference>
<evidence type="ECO:0000313" key="6">
    <source>
        <dbReference type="EMBL" id="GHP15115.1"/>
    </source>
</evidence>
<dbReference type="Pfam" id="PF01832">
    <property type="entry name" value="Glucosaminidase"/>
    <property type="match status" value="1"/>
</dbReference>
<keyword evidence="2" id="KW-0378">Hydrolase</keyword>
<dbReference type="InterPro" id="IPR002901">
    <property type="entry name" value="MGlyc_endo_b_GlcNAc-like_dom"/>
</dbReference>
<evidence type="ECO:0000256" key="1">
    <source>
        <dbReference type="ARBA" id="ARBA00010266"/>
    </source>
</evidence>
<reference evidence="6 7" key="1">
    <citation type="journal article" date="2021" name="Int. J. Syst. Evol. Microbiol.">
        <title>Lentilactobacillus fungorum sp. nov., isolated from spent mushroom substrates.</title>
        <authorList>
            <person name="Tohno M."/>
            <person name="Tanizawa Y."/>
            <person name="Kojima Y."/>
            <person name="Sakamoto M."/>
            <person name="Ohkuma M."/>
            <person name="Kobayashi H."/>
        </authorList>
    </citation>
    <scope>NUCLEOTIDE SEQUENCE [LARGE SCALE GENOMIC DNA]</scope>
    <source>
        <strain evidence="6 7">YK48G</strain>
    </source>
</reference>